<dbReference type="PANTHER" id="PTHR32518:SF3">
    <property type="entry name" value="4-ALPHA-GLUCANOTRANSFERASE"/>
    <property type="match status" value="1"/>
</dbReference>
<evidence type="ECO:0000256" key="11">
    <source>
        <dbReference type="ARBA" id="ARBA00031501"/>
    </source>
</evidence>
<evidence type="ECO:0000256" key="10">
    <source>
        <dbReference type="ARBA" id="ARBA00031423"/>
    </source>
</evidence>
<keyword evidence="7" id="KW-0328">Glycosyltransferase</keyword>
<dbReference type="OrthoDB" id="9811841at2"/>
<dbReference type="EMBL" id="CP035807">
    <property type="protein sequence ID" value="QEN04910.1"/>
    <property type="molecule type" value="Genomic_DNA"/>
</dbReference>
<evidence type="ECO:0000256" key="7">
    <source>
        <dbReference type="ARBA" id="ARBA00022676"/>
    </source>
</evidence>
<dbReference type="Proteomes" id="UP000323824">
    <property type="component" value="Chromosome"/>
</dbReference>
<dbReference type="GO" id="GO:0005737">
    <property type="term" value="C:cytoplasm"/>
    <property type="evidence" value="ECO:0007669"/>
    <property type="project" value="UniProtKB-SubCell"/>
</dbReference>
<evidence type="ECO:0000256" key="4">
    <source>
        <dbReference type="ARBA" id="ARBA00012560"/>
    </source>
</evidence>
<evidence type="ECO:0000313" key="12">
    <source>
        <dbReference type="EMBL" id="QEN04910.1"/>
    </source>
</evidence>
<evidence type="ECO:0000256" key="6">
    <source>
        <dbReference type="ARBA" id="ARBA00022490"/>
    </source>
</evidence>
<proteinExistence type="inferred from homology"/>
<comment type="catalytic activity">
    <reaction evidence="1">
        <text>Transfers a segment of a (1-&gt;4)-alpha-D-glucan to a new position in an acceptor, which may be glucose or a (1-&gt;4)-alpha-D-glucan.</text>
        <dbReference type="EC" id="2.4.1.25"/>
    </reaction>
</comment>
<evidence type="ECO:0000313" key="13">
    <source>
        <dbReference type="Proteomes" id="UP000323824"/>
    </source>
</evidence>
<dbReference type="Gene3D" id="3.20.20.80">
    <property type="entry name" value="Glycosidases"/>
    <property type="match status" value="2"/>
</dbReference>
<comment type="subcellular location">
    <subcellularLocation>
        <location evidence="2">Cytoplasm</location>
    </subcellularLocation>
</comment>
<keyword evidence="13" id="KW-1185">Reference proteome</keyword>
<reference evidence="12 13" key="2">
    <citation type="submission" date="2019-09" db="EMBL/GenBank/DDBJ databases">
        <title>Complete Genome Sequence and Methylome Analysis of free living Spirochaetas.</title>
        <authorList>
            <person name="Leshcheva N."/>
            <person name="Mikheeva N."/>
        </authorList>
    </citation>
    <scope>NUCLEOTIDE SEQUENCE [LARGE SCALE GENOMIC DNA]</scope>
    <source>
        <strain evidence="12 13">P</strain>
    </source>
</reference>
<keyword evidence="9" id="KW-0119">Carbohydrate metabolism</keyword>
<evidence type="ECO:0000256" key="1">
    <source>
        <dbReference type="ARBA" id="ARBA00000439"/>
    </source>
</evidence>
<evidence type="ECO:0000256" key="8">
    <source>
        <dbReference type="ARBA" id="ARBA00022679"/>
    </source>
</evidence>
<dbReference type="AlphaFoldDB" id="A0A5C1QCW7"/>
<dbReference type="Pfam" id="PF02446">
    <property type="entry name" value="Glyco_hydro_77"/>
    <property type="match status" value="1"/>
</dbReference>
<name>A0A5C1QCW7_9SPIO</name>
<sequence length="653" mass="76487">MGDNKVKYSLEKRFITGTVIPVSALKTEDSIGIGEFLDLKLFADWCKSVGLDLIQLLPVNDTGFQSSPYSALSAFALHPVYISIKKMPEAKKYKSDLEKISKKWEGKDRVHFNSVLKDKLKLLKKIYKDNYEKIEKSRSISKWEKDNPWIKSYAIFSFLKEKNKNLEWMDWEEFKDPSKDDIENLYIKNRKKTLFYSWVQYYLEKQLQEATLYMDSLGINLKGDLPILMNIDSADVWESRDIFNVKNRAGAPPDMFSEEGQNWGFPTYSWDSMEEDNFFWWKARLKQAAKFYHAYRIDHVLGFFRIWTIPPQYISGSMGYYSPNDFLHIDDLKRIGIDGPRLAWMSKPHIPGYELRDKLGFESNEATKLLLDQINTEDLYLFKDEVKSVHDIYAVEELSDEAKSELVNFYRNVTLIKVDEYNYATTWFYYNSRAYISMNDHEKYEFGQLQSSKSGHSMWLWENQGLKLLKFMKESEDMLVCAEDLGTIPNCVPKVLEELGILGLHVTRWSKKYNEYGEPFMKPSEYNYLSVSTPAVHDSSTVRQWWPEMSSNDEISNALNLDNKLSPIPDTDQVKKLYEALLKTSAKIAMFQFQDLLAINESLRSKNAETERINVPGTTNDVNWSYRLSFNLEDLIKMDEFNNELKEMIKKRG</sequence>
<dbReference type="InterPro" id="IPR003385">
    <property type="entry name" value="Glyco_hydro_77"/>
</dbReference>
<accession>A0A5C1QCW7</accession>
<dbReference type="GO" id="GO:0004134">
    <property type="term" value="F:4-alpha-glucanotransferase activity"/>
    <property type="evidence" value="ECO:0007669"/>
    <property type="project" value="UniProtKB-EC"/>
</dbReference>
<evidence type="ECO:0000256" key="2">
    <source>
        <dbReference type="ARBA" id="ARBA00004496"/>
    </source>
</evidence>
<gene>
    <name evidence="12" type="ORF">EW093_09385</name>
</gene>
<keyword evidence="8 12" id="KW-0808">Transferase</keyword>
<protein>
    <recommendedName>
        <fullName evidence="5">4-alpha-glucanotransferase</fullName>
        <ecNumber evidence="4">2.4.1.25</ecNumber>
    </recommendedName>
    <alternativeName>
        <fullName evidence="10">Amylomaltase</fullName>
    </alternativeName>
    <alternativeName>
        <fullName evidence="11">Disproportionating enzyme</fullName>
    </alternativeName>
</protein>
<dbReference type="PANTHER" id="PTHR32518">
    <property type="match status" value="1"/>
</dbReference>
<dbReference type="KEGG" id="sper:EW093_09385"/>
<dbReference type="InterPro" id="IPR017853">
    <property type="entry name" value="GH"/>
</dbReference>
<comment type="similarity">
    <text evidence="3">Belongs to the disproportionating enzyme family.</text>
</comment>
<evidence type="ECO:0000256" key="3">
    <source>
        <dbReference type="ARBA" id="ARBA00005684"/>
    </source>
</evidence>
<evidence type="ECO:0000256" key="9">
    <source>
        <dbReference type="ARBA" id="ARBA00023277"/>
    </source>
</evidence>
<reference evidence="12 13" key="1">
    <citation type="submission" date="2019-02" db="EMBL/GenBank/DDBJ databases">
        <authorList>
            <person name="Fomenkov A."/>
            <person name="Dubinina G."/>
            <person name="Grabovich M."/>
            <person name="Vincze T."/>
            <person name="Roberts R.J."/>
        </authorList>
    </citation>
    <scope>NUCLEOTIDE SEQUENCE [LARGE SCALE GENOMIC DNA]</scope>
    <source>
        <strain evidence="12 13">P</strain>
    </source>
</reference>
<organism evidence="12 13">
    <name type="scientific">Thiospirochaeta perfilievii</name>
    <dbReference type="NCBI Taxonomy" id="252967"/>
    <lineage>
        <taxon>Bacteria</taxon>
        <taxon>Pseudomonadati</taxon>
        <taxon>Spirochaetota</taxon>
        <taxon>Spirochaetia</taxon>
        <taxon>Spirochaetales</taxon>
        <taxon>Spirochaetaceae</taxon>
        <taxon>Thiospirochaeta</taxon>
    </lineage>
</organism>
<keyword evidence="6" id="KW-0963">Cytoplasm</keyword>
<evidence type="ECO:0000256" key="5">
    <source>
        <dbReference type="ARBA" id="ARBA00020295"/>
    </source>
</evidence>
<dbReference type="SUPFAM" id="SSF51445">
    <property type="entry name" value="(Trans)glycosidases"/>
    <property type="match status" value="1"/>
</dbReference>
<dbReference type="EC" id="2.4.1.25" evidence="4"/>
<dbReference type="GO" id="GO:0005975">
    <property type="term" value="P:carbohydrate metabolic process"/>
    <property type="evidence" value="ECO:0007669"/>
    <property type="project" value="InterPro"/>
</dbReference>